<keyword evidence="1" id="KW-0805">Transcription regulation</keyword>
<dbReference type="Gene3D" id="1.10.10.10">
    <property type="entry name" value="Winged helix-like DNA-binding domain superfamily/Winged helix DNA-binding domain"/>
    <property type="match status" value="1"/>
</dbReference>
<dbReference type="CDD" id="cd00090">
    <property type="entry name" value="HTH_ARSR"/>
    <property type="match status" value="1"/>
</dbReference>
<dbReference type="Proteomes" id="UP000012047">
    <property type="component" value="Unassembled WGS sequence"/>
</dbReference>
<feature type="domain" description="HTH arsR-type" evidence="4">
    <location>
        <begin position="1"/>
        <end position="101"/>
    </location>
</feature>
<proteinExistence type="predicted"/>
<keyword evidence="2" id="KW-0238">DNA-binding</keyword>
<gene>
    <name evidence="5" type="ORF">HMPREF0016_02671</name>
</gene>
<dbReference type="PANTHER" id="PTHR33154">
    <property type="entry name" value="TRANSCRIPTIONAL REGULATOR, ARSR FAMILY"/>
    <property type="match status" value="1"/>
</dbReference>
<dbReference type="GO" id="GO:0003677">
    <property type="term" value="F:DNA binding"/>
    <property type="evidence" value="ECO:0007669"/>
    <property type="project" value="UniProtKB-KW"/>
</dbReference>
<dbReference type="PROSITE" id="PS50987">
    <property type="entry name" value="HTH_ARSR_2"/>
    <property type="match status" value="1"/>
</dbReference>
<dbReference type="InterPro" id="IPR036390">
    <property type="entry name" value="WH_DNA-bd_sf"/>
</dbReference>
<dbReference type="EMBL" id="GG704969">
    <property type="protein sequence ID" value="EEY95282.1"/>
    <property type="molecule type" value="Genomic_DNA"/>
</dbReference>
<dbReference type="InterPro" id="IPR036388">
    <property type="entry name" value="WH-like_DNA-bd_sf"/>
</dbReference>
<dbReference type="InterPro" id="IPR001845">
    <property type="entry name" value="HTH_ArsR_DNA-bd_dom"/>
</dbReference>
<protein>
    <submittedName>
        <fullName evidence="5">Transcriptional regulator, ArsR family</fullName>
    </submittedName>
</protein>
<dbReference type="AlphaFoldDB" id="D0SFP8"/>
<dbReference type="InterPro" id="IPR011991">
    <property type="entry name" value="ArsR-like_HTH"/>
</dbReference>
<dbReference type="SUPFAM" id="SSF46785">
    <property type="entry name" value="Winged helix' DNA-binding domain"/>
    <property type="match status" value="1"/>
</dbReference>
<evidence type="ECO:0000256" key="1">
    <source>
        <dbReference type="ARBA" id="ARBA00023015"/>
    </source>
</evidence>
<keyword evidence="3" id="KW-0804">Transcription</keyword>
<dbReference type="GO" id="GO:0003700">
    <property type="term" value="F:DNA-binding transcription factor activity"/>
    <property type="evidence" value="ECO:0007669"/>
    <property type="project" value="InterPro"/>
</dbReference>
<dbReference type="Pfam" id="PF01022">
    <property type="entry name" value="HTH_5"/>
    <property type="match status" value="1"/>
</dbReference>
<accession>D0SFP8</accession>
<dbReference type="InterPro" id="IPR051081">
    <property type="entry name" value="HTH_MetalResp_TranReg"/>
</dbReference>
<reference evidence="6" key="1">
    <citation type="journal article" date="2012" name="PLoS ONE">
        <title>The success of Acinetobacter species; genetic, metabolic and virulence attributes.</title>
        <authorList>
            <person name="Peleg A.Y."/>
            <person name="de Breij A."/>
            <person name="Adams M.D."/>
            <person name="Cerqueira G.M."/>
            <person name="Mocali S."/>
            <person name="Galardini M."/>
            <person name="Nibbering P.H."/>
            <person name="Earl A.M."/>
            <person name="Ward D.V."/>
            <person name="Paterson D.L."/>
            <person name="Seifert H."/>
            <person name="Dijkshoorn L."/>
        </authorList>
    </citation>
    <scope>NUCLEOTIDE SEQUENCE [LARGE SCALE GENOMIC DNA]</scope>
    <source>
        <strain evidence="6">SH046</strain>
    </source>
</reference>
<evidence type="ECO:0000313" key="5">
    <source>
        <dbReference type="EMBL" id="EEY95282.1"/>
    </source>
</evidence>
<evidence type="ECO:0000313" key="6">
    <source>
        <dbReference type="Proteomes" id="UP000012047"/>
    </source>
</evidence>
<dbReference type="HOGENOM" id="CLU_097806_10_1_6"/>
<sequence>MSMDIDLIFKALANPTRRQILEWLKKPEQFLSSDECSDFRRGVCAGHIERLGNVSQSTMSNHLSVLQQAGLIQVEKYGQWSYFSRNEALIQQFIEHLQQHL</sequence>
<dbReference type="PANTHER" id="PTHR33154:SF33">
    <property type="entry name" value="TRANSCRIPTIONAL REPRESSOR SDPR"/>
    <property type="match status" value="1"/>
</dbReference>
<dbReference type="SMART" id="SM00418">
    <property type="entry name" value="HTH_ARSR"/>
    <property type="match status" value="1"/>
</dbReference>
<evidence type="ECO:0000259" key="4">
    <source>
        <dbReference type="PROSITE" id="PS50987"/>
    </source>
</evidence>
<name>D0SFP8_ACIJO</name>
<evidence type="ECO:0000256" key="3">
    <source>
        <dbReference type="ARBA" id="ARBA00023163"/>
    </source>
</evidence>
<organism evidence="5 6">
    <name type="scientific">Acinetobacter johnsonii SH046</name>
    <dbReference type="NCBI Taxonomy" id="575586"/>
    <lineage>
        <taxon>Bacteria</taxon>
        <taxon>Pseudomonadati</taxon>
        <taxon>Pseudomonadota</taxon>
        <taxon>Gammaproteobacteria</taxon>
        <taxon>Moraxellales</taxon>
        <taxon>Moraxellaceae</taxon>
        <taxon>Acinetobacter</taxon>
    </lineage>
</organism>
<evidence type="ECO:0000256" key="2">
    <source>
        <dbReference type="ARBA" id="ARBA00023125"/>
    </source>
</evidence>
<dbReference type="eggNOG" id="COG0640">
    <property type="taxonomic scope" value="Bacteria"/>
</dbReference>